<evidence type="ECO:0000256" key="2">
    <source>
        <dbReference type="SAM" id="SignalP"/>
    </source>
</evidence>
<dbReference type="GO" id="GO:0008270">
    <property type="term" value="F:zinc ion binding"/>
    <property type="evidence" value="ECO:0007669"/>
    <property type="project" value="InterPro"/>
</dbReference>
<evidence type="ECO:0000259" key="4">
    <source>
        <dbReference type="SMART" id="SM00701"/>
    </source>
</evidence>
<dbReference type="CDD" id="cd06583">
    <property type="entry name" value="PGRP"/>
    <property type="match status" value="1"/>
</dbReference>
<feature type="domain" description="N-acetylmuramoyl-L-alanine amidase" evidence="3">
    <location>
        <begin position="31"/>
        <end position="167"/>
    </location>
</feature>
<dbReference type="InterPro" id="IPR015510">
    <property type="entry name" value="PGRP"/>
</dbReference>
<dbReference type="SUPFAM" id="SSF55846">
    <property type="entry name" value="N-acetylmuramoyl-L-alanine amidase-like"/>
    <property type="match status" value="1"/>
</dbReference>
<evidence type="ECO:0000259" key="3">
    <source>
        <dbReference type="SMART" id="SM00644"/>
    </source>
</evidence>
<dbReference type="HOGENOM" id="CLU_037559_3_2_1"/>
<evidence type="ECO:0000256" key="1">
    <source>
        <dbReference type="ARBA" id="ARBA00007553"/>
    </source>
</evidence>
<protein>
    <recommendedName>
        <fullName evidence="7">Peptidoglycan-recognition protein</fullName>
    </recommendedName>
</protein>
<evidence type="ECO:0000313" key="6">
    <source>
        <dbReference type="Proteomes" id="UP000014500"/>
    </source>
</evidence>
<dbReference type="OMA" id="NRTEWIH"/>
<keyword evidence="2" id="KW-0732">Signal</keyword>
<feature type="domain" description="Peptidoglycan recognition protein family" evidence="4">
    <location>
        <begin position="19"/>
        <end position="161"/>
    </location>
</feature>
<organism evidence="5 6">
    <name type="scientific">Strigamia maritima</name>
    <name type="common">European centipede</name>
    <name type="synonym">Geophilus maritimus</name>
    <dbReference type="NCBI Taxonomy" id="126957"/>
    <lineage>
        <taxon>Eukaryota</taxon>
        <taxon>Metazoa</taxon>
        <taxon>Ecdysozoa</taxon>
        <taxon>Arthropoda</taxon>
        <taxon>Myriapoda</taxon>
        <taxon>Chilopoda</taxon>
        <taxon>Pleurostigmophora</taxon>
        <taxon>Geophilomorpha</taxon>
        <taxon>Linotaeniidae</taxon>
        <taxon>Strigamia</taxon>
    </lineage>
</organism>
<keyword evidence="6" id="KW-1185">Reference proteome</keyword>
<evidence type="ECO:0000313" key="5">
    <source>
        <dbReference type="EnsemblMetazoa" id="SMAR007559-PA"/>
    </source>
</evidence>
<dbReference type="PANTHER" id="PTHR11022">
    <property type="entry name" value="PEPTIDOGLYCAN RECOGNITION PROTEIN"/>
    <property type="match status" value="1"/>
</dbReference>
<accession>T1J1Y5</accession>
<dbReference type="SMART" id="SM00644">
    <property type="entry name" value="Ami_2"/>
    <property type="match status" value="1"/>
</dbReference>
<reference evidence="6" key="1">
    <citation type="submission" date="2011-05" db="EMBL/GenBank/DDBJ databases">
        <authorList>
            <person name="Richards S.R."/>
            <person name="Qu J."/>
            <person name="Jiang H."/>
            <person name="Jhangiani S.N."/>
            <person name="Agravi P."/>
            <person name="Goodspeed R."/>
            <person name="Gross S."/>
            <person name="Mandapat C."/>
            <person name="Jackson L."/>
            <person name="Mathew T."/>
            <person name="Pu L."/>
            <person name="Thornton R."/>
            <person name="Saada N."/>
            <person name="Wilczek-Boney K.B."/>
            <person name="Lee S."/>
            <person name="Kovar C."/>
            <person name="Wu Y."/>
            <person name="Scherer S.E."/>
            <person name="Worley K.C."/>
            <person name="Muzny D.M."/>
            <person name="Gibbs R."/>
        </authorList>
    </citation>
    <scope>NUCLEOTIDE SEQUENCE</scope>
    <source>
        <strain evidence="6">Brora</strain>
    </source>
</reference>
<dbReference type="InterPro" id="IPR002502">
    <property type="entry name" value="Amidase_domain"/>
</dbReference>
<dbReference type="Gene3D" id="3.40.80.10">
    <property type="entry name" value="Peptidoglycan recognition protein-like"/>
    <property type="match status" value="1"/>
</dbReference>
<sequence length="191" mass="21020">MLPYLLLITLMFGKVYGQMIMLTRGDWGSQTTGVSTPEIMGSYQRVFIHHTSTAECFNIVACSQLMKEMQKRDVESGVWTDIRFNFVIGGDGHVYEGTGWEGQGAHTKGYENDLGIALIGNYNGEEPVDGMLELTEALITHGVLSGKIKRNFGLYAHSDVNCVSCPGGALIDFNDSQAYLARWLAPSIITE</sequence>
<feature type="signal peptide" evidence="2">
    <location>
        <begin position="1"/>
        <end position="17"/>
    </location>
</feature>
<dbReference type="eggNOG" id="ENOG502S2KY">
    <property type="taxonomic scope" value="Eukaryota"/>
</dbReference>
<dbReference type="Proteomes" id="UP000014500">
    <property type="component" value="Unassembled WGS sequence"/>
</dbReference>
<feature type="chain" id="PRO_5004590139" description="Peptidoglycan-recognition protein" evidence="2">
    <location>
        <begin position="18"/>
        <end position="191"/>
    </location>
</feature>
<comment type="similarity">
    <text evidence="1">Belongs to the N-acetylmuramoyl-L-alanine amidase 2 family.</text>
</comment>
<dbReference type="EnsemblMetazoa" id="SMAR007559-RA">
    <property type="protein sequence ID" value="SMAR007559-PA"/>
    <property type="gene ID" value="SMAR007559"/>
</dbReference>
<proteinExistence type="inferred from homology"/>
<reference evidence="5" key="2">
    <citation type="submission" date="2015-02" db="UniProtKB">
        <authorList>
            <consortium name="EnsemblMetazoa"/>
        </authorList>
    </citation>
    <scope>IDENTIFICATION</scope>
</reference>
<dbReference type="EMBL" id="JH431790">
    <property type="status" value="NOT_ANNOTATED_CDS"/>
    <property type="molecule type" value="Genomic_DNA"/>
</dbReference>
<dbReference type="InterPro" id="IPR006619">
    <property type="entry name" value="PGRP_domain_met/bac"/>
</dbReference>
<name>T1J1Y5_STRMM</name>
<dbReference type="PANTHER" id="PTHR11022:SF41">
    <property type="entry name" value="PEPTIDOGLYCAN-RECOGNITION PROTEIN LC-RELATED"/>
    <property type="match status" value="1"/>
</dbReference>
<dbReference type="GO" id="GO:0008745">
    <property type="term" value="F:N-acetylmuramoyl-L-alanine amidase activity"/>
    <property type="evidence" value="ECO:0007669"/>
    <property type="project" value="InterPro"/>
</dbReference>
<dbReference type="SMART" id="SM00701">
    <property type="entry name" value="PGRP"/>
    <property type="match status" value="1"/>
</dbReference>
<dbReference type="Pfam" id="PF01510">
    <property type="entry name" value="Amidase_2"/>
    <property type="match status" value="1"/>
</dbReference>
<evidence type="ECO:0008006" key="7">
    <source>
        <dbReference type="Google" id="ProtNLM"/>
    </source>
</evidence>
<dbReference type="PhylomeDB" id="T1J1Y5"/>
<dbReference type="InterPro" id="IPR036505">
    <property type="entry name" value="Amidase/PGRP_sf"/>
</dbReference>
<dbReference type="GO" id="GO:0009253">
    <property type="term" value="P:peptidoglycan catabolic process"/>
    <property type="evidence" value="ECO:0007669"/>
    <property type="project" value="InterPro"/>
</dbReference>
<dbReference type="AlphaFoldDB" id="T1J1Y5"/>